<gene>
    <name evidence="2" type="ORF">A3K01_02290</name>
</gene>
<name>A0A1F4XDX3_UNCKA</name>
<accession>A0A1F4XDX3</accession>
<proteinExistence type="predicted"/>
<organism evidence="2 3">
    <name type="scientific">candidate division WWE3 bacterium RIFOXYD1_FULL_43_17</name>
    <dbReference type="NCBI Taxonomy" id="1802652"/>
    <lineage>
        <taxon>Bacteria</taxon>
        <taxon>Katanobacteria</taxon>
    </lineage>
</organism>
<protein>
    <submittedName>
        <fullName evidence="2">Uncharacterized protein</fullName>
    </submittedName>
</protein>
<keyword evidence="1" id="KW-0472">Membrane</keyword>
<keyword evidence="1" id="KW-0812">Transmembrane</keyword>
<dbReference type="AlphaFoldDB" id="A0A1F4XDX3"/>
<reference evidence="2 3" key="1">
    <citation type="journal article" date="2016" name="Nat. Commun.">
        <title>Thousands of microbial genomes shed light on interconnected biogeochemical processes in an aquifer system.</title>
        <authorList>
            <person name="Anantharaman K."/>
            <person name="Brown C.T."/>
            <person name="Hug L.A."/>
            <person name="Sharon I."/>
            <person name="Castelle C.J."/>
            <person name="Probst A.J."/>
            <person name="Thomas B.C."/>
            <person name="Singh A."/>
            <person name="Wilkins M.J."/>
            <person name="Karaoz U."/>
            <person name="Brodie E.L."/>
            <person name="Williams K.H."/>
            <person name="Hubbard S.S."/>
            <person name="Banfield J.F."/>
        </authorList>
    </citation>
    <scope>NUCLEOTIDE SEQUENCE [LARGE SCALE GENOMIC DNA]</scope>
</reference>
<dbReference type="EMBL" id="MEWJ01000033">
    <property type="protein sequence ID" value="OGC79830.1"/>
    <property type="molecule type" value="Genomic_DNA"/>
</dbReference>
<evidence type="ECO:0000313" key="3">
    <source>
        <dbReference type="Proteomes" id="UP000177845"/>
    </source>
</evidence>
<comment type="caution">
    <text evidence="2">The sequence shown here is derived from an EMBL/GenBank/DDBJ whole genome shotgun (WGS) entry which is preliminary data.</text>
</comment>
<keyword evidence="1" id="KW-1133">Transmembrane helix</keyword>
<sequence length="173" mass="18856">MLRIFTSNLVSMLNLLKIKIAKFTKVFSVTVSYVFIFYVFSPLLFAADLDEPTLGEARPLLVNVMNWLVFLVGIVFVLVVAYGAWKASTAAGDPRGLDSAKSTWSYAIFGLLIIVGFFALFTIVSGLFGFKIGFTEIFDGIFDGISKLTQLAIPGSTSTNPGTVIPDPPQQIQ</sequence>
<evidence type="ECO:0000256" key="1">
    <source>
        <dbReference type="SAM" id="Phobius"/>
    </source>
</evidence>
<evidence type="ECO:0000313" key="2">
    <source>
        <dbReference type="EMBL" id="OGC79830.1"/>
    </source>
</evidence>
<feature type="transmembrane region" description="Helical" evidence="1">
    <location>
        <begin position="26"/>
        <end position="47"/>
    </location>
</feature>
<dbReference type="Proteomes" id="UP000177845">
    <property type="component" value="Unassembled WGS sequence"/>
</dbReference>
<feature type="transmembrane region" description="Helical" evidence="1">
    <location>
        <begin position="106"/>
        <end position="130"/>
    </location>
</feature>
<feature type="transmembrane region" description="Helical" evidence="1">
    <location>
        <begin position="67"/>
        <end position="85"/>
    </location>
</feature>